<evidence type="ECO:0000256" key="2">
    <source>
        <dbReference type="ARBA" id="ARBA00009298"/>
    </source>
</evidence>
<evidence type="ECO:0000256" key="1">
    <source>
        <dbReference type="ARBA" id="ARBA00004651"/>
    </source>
</evidence>
<name>A0ABS3GGG0_9NEIS</name>
<dbReference type="RefSeq" id="WP_019103569.1">
    <property type="nucleotide sequence ID" value="NZ_AP019312.1"/>
</dbReference>
<evidence type="ECO:0000259" key="10">
    <source>
        <dbReference type="Pfam" id="PF02308"/>
    </source>
</evidence>
<evidence type="ECO:0000313" key="12">
    <source>
        <dbReference type="EMBL" id="MBO0414135.1"/>
    </source>
</evidence>
<feature type="domain" description="MgtC-like C-terminal" evidence="11">
    <location>
        <begin position="159"/>
        <end position="235"/>
    </location>
</feature>
<keyword evidence="4" id="KW-1003">Cell membrane</keyword>
<evidence type="ECO:0000259" key="11">
    <source>
        <dbReference type="Pfam" id="PF21770"/>
    </source>
</evidence>
<comment type="caution">
    <text evidence="12">The sequence shown here is derived from an EMBL/GenBank/DDBJ whole genome shotgun (WGS) entry which is preliminary data.</text>
</comment>
<dbReference type="InterPro" id="IPR003416">
    <property type="entry name" value="MgtC/SapB/SrpB/YhiD_fam"/>
</dbReference>
<evidence type="ECO:0000256" key="9">
    <source>
        <dbReference type="RuleBase" id="RU365041"/>
    </source>
</evidence>
<comment type="subcellular location">
    <subcellularLocation>
        <location evidence="9">Cell inner membrane</location>
        <topology evidence="9">Multi-pass membrane protein</topology>
    </subcellularLocation>
    <subcellularLocation>
        <location evidence="1">Cell membrane</location>
        <topology evidence="1">Multi-pass membrane protein</topology>
    </subcellularLocation>
</comment>
<dbReference type="InterPro" id="IPR049177">
    <property type="entry name" value="MgtC_SapB_SrpB_YhiD_N"/>
</dbReference>
<keyword evidence="6 9" id="KW-1133">Transmembrane helix</keyword>
<comment type="caution">
    <text evidence="9">Lacks conserved residue(s) required for the propagation of feature annotation.</text>
</comment>
<dbReference type="Pfam" id="PF21770">
    <property type="entry name" value="MgtC_SapB_C"/>
    <property type="match status" value="1"/>
</dbReference>
<dbReference type="PANTHER" id="PTHR33778">
    <property type="entry name" value="PROTEIN MGTC"/>
    <property type="match status" value="1"/>
</dbReference>
<dbReference type="EMBL" id="JAFLRD010000001">
    <property type="protein sequence ID" value="MBO0414135.1"/>
    <property type="molecule type" value="Genomic_DNA"/>
</dbReference>
<dbReference type="Proteomes" id="UP000664349">
    <property type="component" value="Unassembled WGS sequence"/>
</dbReference>
<reference evidence="12 13" key="1">
    <citation type="submission" date="2021-03" db="EMBL/GenBank/DDBJ databases">
        <title>First Case of infection caused by Chromobacterium haemolyticum derived from water in China.</title>
        <authorList>
            <person name="Chen J."/>
            <person name="Liu C."/>
        </authorList>
    </citation>
    <scope>NUCLEOTIDE SEQUENCE [LARGE SCALE GENOMIC DNA]</scope>
    <source>
        <strain evidence="12 13">WJ-5</strain>
    </source>
</reference>
<dbReference type="InterPro" id="IPR048640">
    <property type="entry name" value="MgtC-like_C"/>
</dbReference>
<evidence type="ECO:0000256" key="5">
    <source>
        <dbReference type="ARBA" id="ARBA00022692"/>
    </source>
</evidence>
<evidence type="ECO:0000256" key="3">
    <source>
        <dbReference type="ARBA" id="ARBA00013833"/>
    </source>
</evidence>
<protein>
    <recommendedName>
        <fullName evidence="3 9">Protein MgtC</fullName>
    </recommendedName>
</protein>
<sequence>METLLQFLGFNGSGLLQTLLSLLTAFILGSAIGYERQFRQRTAGLRTNTLVAVGAAAFVDMALQLDGTGGAARVASYVVSGVGFLGAGTIMKEGLNVRGLNTAATLWGSAAVGASAGAGQIPQAFLITLFVLASNTLLRPVVNSINRKPIDDETSEVTYQLCVISSRSGQKHAMALLSDLLEESKYPVGDLDVEPFGDDEVEMTATLLSTSVEWEELEEIAAKLVAQPFISQAYWNPSTSE</sequence>
<dbReference type="PANTHER" id="PTHR33778:SF3">
    <property type="entry name" value="PROTEIN MGTC"/>
    <property type="match status" value="1"/>
</dbReference>
<evidence type="ECO:0000256" key="6">
    <source>
        <dbReference type="ARBA" id="ARBA00022989"/>
    </source>
</evidence>
<comment type="function">
    <text evidence="8">Virulence factor required for growth in low Mg(2+) medium and for intramacrophage survival. May be involved in regulating membrane potential by activating Na(+)/K(+)-ATPase.</text>
</comment>
<evidence type="ECO:0000313" key="13">
    <source>
        <dbReference type="Proteomes" id="UP000664349"/>
    </source>
</evidence>
<evidence type="ECO:0000256" key="4">
    <source>
        <dbReference type="ARBA" id="ARBA00022475"/>
    </source>
</evidence>
<keyword evidence="13" id="KW-1185">Reference proteome</keyword>
<keyword evidence="7 9" id="KW-0472">Membrane</keyword>
<dbReference type="PRINTS" id="PR01837">
    <property type="entry name" value="MGTCSAPBPROT"/>
</dbReference>
<keyword evidence="9" id="KW-0997">Cell inner membrane</keyword>
<feature type="domain" description="MgtC/SapB/SrpB/YhiD N-terminal" evidence="10">
    <location>
        <begin position="22"/>
        <end position="142"/>
    </location>
</feature>
<accession>A0ABS3GGG0</accession>
<evidence type="ECO:0000256" key="7">
    <source>
        <dbReference type="ARBA" id="ARBA00023136"/>
    </source>
</evidence>
<proteinExistence type="inferred from homology"/>
<dbReference type="GeneID" id="58562275"/>
<keyword evidence="5 9" id="KW-0812">Transmembrane</keyword>
<organism evidence="12 13">
    <name type="scientific">Chromobacterium haemolyticum</name>
    <dbReference type="NCBI Taxonomy" id="394935"/>
    <lineage>
        <taxon>Bacteria</taxon>
        <taxon>Pseudomonadati</taxon>
        <taxon>Pseudomonadota</taxon>
        <taxon>Betaproteobacteria</taxon>
        <taxon>Neisseriales</taxon>
        <taxon>Chromobacteriaceae</taxon>
        <taxon>Chromobacterium</taxon>
    </lineage>
</organism>
<feature type="transmembrane region" description="Helical" evidence="9">
    <location>
        <begin position="15"/>
        <end position="33"/>
    </location>
</feature>
<evidence type="ECO:0000256" key="8">
    <source>
        <dbReference type="ARBA" id="ARBA00025369"/>
    </source>
</evidence>
<dbReference type="Pfam" id="PF02308">
    <property type="entry name" value="MgtC"/>
    <property type="match status" value="1"/>
</dbReference>
<feature type="transmembrane region" description="Helical" evidence="9">
    <location>
        <begin position="71"/>
        <end position="91"/>
    </location>
</feature>
<comment type="similarity">
    <text evidence="2 9">Belongs to the MgtC/SapB family.</text>
</comment>
<dbReference type="Gene3D" id="3.30.70.260">
    <property type="match status" value="1"/>
</dbReference>
<gene>
    <name evidence="12" type="ORF">J1C50_01315</name>
</gene>